<name>A0AAV5E8M6_ELECO</name>
<feature type="compositionally biased region" description="Basic residues" evidence="1">
    <location>
        <begin position="46"/>
        <end position="60"/>
    </location>
</feature>
<dbReference type="Proteomes" id="UP001054889">
    <property type="component" value="Unassembled WGS sequence"/>
</dbReference>
<accession>A0AAV5E8M6</accession>
<sequence>MPGARGGAKIWVGQRAAAPGARGRGSGRGSGRDLVAGATVEERWTRQRRRNKRVRKRRWRAGVEASGQRVAAGRSSAHGAESSFPTSRRQPVAPPVKSSSIHGTRRHRAKPAHPLPIGRLADPRSSHFFLTSGCGRRSSWCRAKKSEGSWAGSELTT</sequence>
<gene>
    <name evidence="2" type="primary">gb05954</name>
    <name evidence="2" type="ORF">PR202_gb05954</name>
</gene>
<evidence type="ECO:0000256" key="1">
    <source>
        <dbReference type="SAM" id="MobiDB-lite"/>
    </source>
</evidence>
<reference evidence="2" key="1">
    <citation type="journal article" date="2018" name="DNA Res.">
        <title>Multiple hybrid de novo genome assembly of finger millet, an orphan allotetraploid crop.</title>
        <authorList>
            <person name="Hatakeyama M."/>
            <person name="Aluri S."/>
            <person name="Balachadran M.T."/>
            <person name="Sivarajan S.R."/>
            <person name="Patrignani A."/>
            <person name="Gruter S."/>
            <person name="Poveda L."/>
            <person name="Shimizu-Inatsugi R."/>
            <person name="Baeten J."/>
            <person name="Francoijs K.J."/>
            <person name="Nataraja K.N."/>
            <person name="Reddy Y.A.N."/>
            <person name="Phadnis S."/>
            <person name="Ravikumar R.L."/>
            <person name="Schlapbach R."/>
            <person name="Sreeman S.M."/>
            <person name="Shimizu K.K."/>
        </authorList>
    </citation>
    <scope>NUCLEOTIDE SEQUENCE</scope>
</reference>
<feature type="region of interest" description="Disordered" evidence="1">
    <location>
        <begin position="1"/>
        <end position="122"/>
    </location>
</feature>
<dbReference type="EMBL" id="BQKI01000074">
    <property type="protein sequence ID" value="GJN18758.1"/>
    <property type="molecule type" value="Genomic_DNA"/>
</dbReference>
<evidence type="ECO:0000313" key="3">
    <source>
        <dbReference type="Proteomes" id="UP001054889"/>
    </source>
</evidence>
<keyword evidence="3" id="KW-1185">Reference proteome</keyword>
<comment type="caution">
    <text evidence="2">The sequence shown here is derived from an EMBL/GenBank/DDBJ whole genome shotgun (WGS) entry which is preliminary data.</text>
</comment>
<organism evidence="2 3">
    <name type="scientific">Eleusine coracana subsp. coracana</name>
    <dbReference type="NCBI Taxonomy" id="191504"/>
    <lineage>
        <taxon>Eukaryota</taxon>
        <taxon>Viridiplantae</taxon>
        <taxon>Streptophyta</taxon>
        <taxon>Embryophyta</taxon>
        <taxon>Tracheophyta</taxon>
        <taxon>Spermatophyta</taxon>
        <taxon>Magnoliopsida</taxon>
        <taxon>Liliopsida</taxon>
        <taxon>Poales</taxon>
        <taxon>Poaceae</taxon>
        <taxon>PACMAD clade</taxon>
        <taxon>Chloridoideae</taxon>
        <taxon>Cynodonteae</taxon>
        <taxon>Eleusininae</taxon>
        <taxon>Eleusine</taxon>
    </lineage>
</organism>
<protein>
    <submittedName>
        <fullName evidence="2">Uncharacterized protein</fullName>
    </submittedName>
</protein>
<evidence type="ECO:0000313" key="2">
    <source>
        <dbReference type="EMBL" id="GJN18758.1"/>
    </source>
</evidence>
<proteinExistence type="predicted"/>
<reference evidence="2" key="2">
    <citation type="submission" date="2021-12" db="EMBL/GenBank/DDBJ databases">
        <title>Resequencing data analysis of finger millet.</title>
        <authorList>
            <person name="Hatakeyama M."/>
            <person name="Aluri S."/>
            <person name="Balachadran M.T."/>
            <person name="Sivarajan S.R."/>
            <person name="Poveda L."/>
            <person name="Shimizu-Inatsugi R."/>
            <person name="Schlapbach R."/>
            <person name="Sreeman S.M."/>
            <person name="Shimizu K.K."/>
        </authorList>
    </citation>
    <scope>NUCLEOTIDE SEQUENCE</scope>
</reference>
<dbReference type="AlphaFoldDB" id="A0AAV5E8M6"/>